<gene>
    <name evidence="1" type="ORF">F4V91_07530</name>
</gene>
<name>A0A6A1TPF1_NEOGA</name>
<dbReference type="EMBL" id="VZUL01000002">
    <property type="protein sequence ID" value="KAB1086298.1"/>
    <property type="molecule type" value="Genomic_DNA"/>
</dbReference>
<evidence type="ECO:0000313" key="2">
    <source>
        <dbReference type="Proteomes" id="UP000386575"/>
    </source>
</evidence>
<reference evidence="1 2" key="1">
    <citation type="submission" date="2019-09" db="EMBL/GenBank/DDBJ databases">
        <title>Genome sequencing of Ng87 strain.</title>
        <authorList>
            <person name="Karasev E.S."/>
            <person name="Andronov E."/>
        </authorList>
    </citation>
    <scope>NUCLEOTIDE SEQUENCE [LARGE SCALE GENOMIC DNA]</scope>
    <source>
        <strain evidence="1 2">Ng87</strain>
    </source>
</reference>
<protein>
    <submittedName>
        <fullName evidence="1">Uncharacterized protein</fullName>
    </submittedName>
</protein>
<dbReference type="AlphaFoldDB" id="A0A6A1TPF1"/>
<dbReference type="Proteomes" id="UP000386575">
    <property type="component" value="Unassembled WGS sequence"/>
</dbReference>
<dbReference type="RefSeq" id="WP_151041751.1">
    <property type="nucleotide sequence ID" value="NZ_VZUL01000002.1"/>
</dbReference>
<accession>A0A6A1TPF1</accession>
<proteinExistence type="predicted"/>
<organism evidence="1 2">
    <name type="scientific">Neorhizobium galegae</name>
    <name type="common">Rhizobium galegae</name>
    <dbReference type="NCBI Taxonomy" id="399"/>
    <lineage>
        <taxon>Bacteria</taxon>
        <taxon>Pseudomonadati</taxon>
        <taxon>Pseudomonadota</taxon>
        <taxon>Alphaproteobacteria</taxon>
        <taxon>Hyphomicrobiales</taxon>
        <taxon>Rhizobiaceae</taxon>
        <taxon>Rhizobium/Agrobacterium group</taxon>
        <taxon>Neorhizobium</taxon>
    </lineage>
</organism>
<evidence type="ECO:0000313" key="1">
    <source>
        <dbReference type="EMBL" id="KAB1086298.1"/>
    </source>
</evidence>
<comment type="caution">
    <text evidence="1">The sequence shown here is derived from an EMBL/GenBank/DDBJ whole genome shotgun (WGS) entry which is preliminary data.</text>
</comment>
<sequence length="82" mass="9350">MPDIVIIGIFQSISSKRAISMGSIQIVETIGLSRISLNENFQALRCLKNYMPLQDPVRKIAQQAGVRPIDFGIYVERRRSWD</sequence>